<organism evidence="1 2">
    <name type="scientific">Saccharopolyspora gregorii</name>
    <dbReference type="NCBI Taxonomy" id="33914"/>
    <lineage>
        <taxon>Bacteria</taxon>
        <taxon>Bacillati</taxon>
        <taxon>Actinomycetota</taxon>
        <taxon>Actinomycetes</taxon>
        <taxon>Pseudonocardiales</taxon>
        <taxon>Pseudonocardiaceae</taxon>
        <taxon>Saccharopolyspora</taxon>
    </lineage>
</organism>
<dbReference type="InterPro" id="IPR012340">
    <property type="entry name" value="NA-bd_OB-fold"/>
</dbReference>
<comment type="caution">
    <text evidence="1">The sequence shown here is derived from an EMBL/GenBank/DDBJ whole genome shotgun (WGS) entry which is preliminary data.</text>
</comment>
<protein>
    <recommendedName>
        <fullName evidence="3">DNA ligase (ATP)</fullName>
    </recommendedName>
</protein>
<keyword evidence="2" id="KW-1185">Reference proteome</keyword>
<reference evidence="2" key="1">
    <citation type="journal article" date="2019" name="Int. J. Syst. Evol. Microbiol.">
        <title>The Global Catalogue of Microorganisms (GCM) 10K type strain sequencing project: providing services to taxonomists for standard genome sequencing and annotation.</title>
        <authorList>
            <consortium name="The Broad Institute Genomics Platform"/>
            <consortium name="The Broad Institute Genome Sequencing Center for Infectious Disease"/>
            <person name="Wu L."/>
            <person name="Ma J."/>
        </authorList>
    </citation>
    <scope>NUCLEOTIDE SEQUENCE [LARGE SCALE GENOMIC DNA]</scope>
    <source>
        <strain evidence="2">JCM 9687</strain>
    </source>
</reference>
<sequence length="67" mass="7280">MHLAPDLVVEVELDGVQVSTRYPGEVALRFARVLRYRPDKDAATADTIDAVRAMLPGASSADEKVEP</sequence>
<dbReference type="SUPFAM" id="SSF50249">
    <property type="entry name" value="Nucleic acid-binding proteins"/>
    <property type="match status" value="1"/>
</dbReference>
<name>A0ABP6RIH0_9PSEU</name>
<dbReference type="Gene3D" id="2.40.50.140">
    <property type="entry name" value="Nucleic acid-binding proteins"/>
    <property type="match status" value="1"/>
</dbReference>
<dbReference type="EMBL" id="BAAAYK010000031">
    <property type="protein sequence ID" value="GAA3354226.1"/>
    <property type="molecule type" value="Genomic_DNA"/>
</dbReference>
<accession>A0ABP6RIH0</accession>
<evidence type="ECO:0000313" key="1">
    <source>
        <dbReference type="EMBL" id="GAA3354226.1"/>
    </source>
</evidence>
<evidence type="ECO:0008006" key="3">
    <source>
        <dbReference type="Google" id="ProtNLM"/>
    </source>
</evidence>
<gene>
    <name evidence="1" type="ORF">GCM10020366_10210</name>
</gene>
<dbReference type="Proteomes" id="UP001500483">
    <property type="component" value="Unassembled WGS sequence"/>
</dbReference>
<proteinExistence type="predicted"/>
<evidence type="ECO:0000313" key="2">
    <source>
        <dbReference type="Proteomes" id="UP001500483"/>
    </source>
</evidence>